<evidence type="ECO:0000313" key="2">
    <source>
        <dbReference type="Proteomes" id="UP001385951"/>
    </source>
</evidence>
<name>A0AAW0FXQ3_9APHY</name>
<organism evidence="1 2">
    <name type="scientific">Cerrena zonata</name>
    <dbReference type="NCBI Taxonomy" id="2478898"/>
    <lineage>
        <taxon>Eukaryota</taxon>
        <taxon>Fungi</taxon>
        <taxon>Dikarya</taxon>
        <taxon>Basidiomycota</taxon>
        <taxon>Agaricomycotina</taxon>
        <taxon>Agaricomycetes</taxon>
        <taxon>Polyporales</taxon>
        <taxon>Cerrenaceae</taxon>
        <taxon>Cerrena</taxon>
    </lineage>
</organism>
<sequence length="580" mass="67134">MPQEETPSGILNRISSKATDSILRNALEKNLYPVLDQLSPTSKPRSQIIRSLRIVERDALAAAELLELINYDVHEKSLNEQVKALERDCQQDWHDGYEKQAEMMMKISKEVLRWLPNLWQVGVERGLEIQSVQKCLILCTTIIKQVARCRSRTEFGELDFSITIYNTDGNVVYEDRRYILQSIAWVWKELLVSVISKNGSSGDILANINRLELKEKVYDYLQKGDEETRPDGRHYWDAHWSENMKAVAIALLDERHQDRIKAFEKYFNFTLYQQILSEDPTLKDHLLQVTRRQMFQDKRLMVSSDYQRAAEIFKAESPDDLLNLYDALPGHMNTVETKKIIFNAFAESDIPALRAKALELIESGLKGAKRRVNDEVEIAFPYFGDAYDWLEMMIDDGKFTIKAPGDRKSRDPAIRNAIARREKMLEKFAEKAIGDPEREWEDPMDGYNSDDSGYRNRKQRAAPDLKEGILYWLEVLGNWKSREEAERVWDQVKEENTEDDGVGDYLFDVDGLADHLATVCDWSYRHNGVKQHVADGLRAMYKIFTCESIAKLDQKGYIPKTRSAGPGYNMISIRSMPKFD</sequence>
<comment type="caution">
    <text evidence="1">The sequence shown here is derived from an EMBL/GenBank/DDBJ whole genome shotgun (WGS) entry which is preliminary data.</text>
</comment>
<dbReference type="EMBL" id="JASBNA010000019">
    <property type="protein sequence ID" value="KAK7685843.1"/>
    <property type="molecule type" value="Genomic_DNA"/>
</dbReference>
<keyword evidence="2" id="KW-1185">Reference proteome</keyword>
<reference evidence="1 2" key="1">
    <citation type="submission" date="2022-09" db="EMBL/GenBank/DDBJ databases">
        <authorList>
            <person name="Palmer J.M."/>
        </authorList>
    </citation>
    <scope>NUCLEOTIDE SEQUENCE [LARGE SCALE GENOMIC DNA]</scope>
    <source>
        <strain evidence="1 2">DSM 7382</strain>
    </source>
</reference>
<evidence type="ECO:0000313" key="1">
    <source>
        <dbReference type="EMBL" id="KAK7685843.1"/>
    </source>
</evidence>
<protein>
    <submittedName>
        <fullName evidence="1">Uncharacterized protein</fullName>
    </submittedName>
</protein>
<gene>
    <name evidence="1" type="ORF">QCA50_011189</name>
</gene>
<dbReference type="AlphaFoldDB" id="A0AAW0FXQ3"/>
<accession>A0AAW0FXQ3</accession>
<proteinExistence type="predicted"/>
<dbReference type="Proteomes" id="UP001385951">
    <property type="component" value="Unassembled WGS sequence"/>
</dbReference>